<keyword evidence="2" id="KW-1185">Reference proteome</keyword>
<dbReference type="AlphaFoldDB" id="A0A2H3E2J5"/>
<name>A0A2H3E2J5_ARMGA</name>
<evidence type="ECO:0000313" key="2">
    <source>
        <dbReference type="Proteomes" id="UP000217790"/>
    </source>
</evidence>
<dbReference type="Proteomes" id="UP000217790">
    <property type="component" value="Unassembled WGS sequence"/>
</dbReference>
<protein>
    <submittedName>
        <fullName evidence="1">Uncharacterized protein</fullName>
    </submittedName>
</protein>
<accession>A0A2H3E2J5</accession>
<sequence>MGYTLQIKEGHAAKHLELLRWVPATPTKIRAPSDLDQGPEYFFAFYTPFKHTKHFMGHHPNFQRYSGTTKHWSIQQKAYADGPMLLEQKSLALLDLTELSQACKCAKNYQRHLYGLQKKIKHSQKRVKTQAEDLGKKATYIGDLENEIAYLTKKSEVMMSKMTLQIEGRVEDRKQLHSLKAKIK</sequence>
<gene>
    <name evidence="1" type="ORF">ARMGADRAFT_1029145</name>
</gene>
<proteinExistence type="predicted"/>
<organism evidence="1 2">
    <name type="scientific">Armillaria gallica</name>
    <name type="common">Bulbous honey fungus</name>
    <name type="synonym">Armillaria bulbosa</name>
    <dbReference type="NCBI Taxonomy" id="47427"/>
    <lineage>
        <taxon>Eukaryota</taxon>
        <taxon>Fungi</taxon>
        <taxon>Dikarya</taxon>
        <taxon>Basidiomycota</taxon>
        <taxon>Agaricomycotina</taxon>
        <taxon>Agaricomycetes</taxon>
        <taxon>Agaricomycetidae</taxon>
        <taxon>Agaricales</taxon>
        <taxon>Marasmiineae</taxon>
        <taxon>Physalacriaceae</taxon>
        <taxon>Armillaria</taxon>
    </lineage>
</organism>
<dbReference type="EMBL" id="KZ293653">
    <property type="protein sequence ID" value="PBK94783.1"/>
    <property type="molecule type" value="Genomic_DNA"/>
</dbReference>
<evidence type="ECO:0000313" key="1">
    <source>
        <dbReference type="EMBL" id="PBK94783.1"/>
    </source>
</evidence>
<dbReference type="InParanoid" id="A0A2H3E2J5"/>
<reference evidence="2" key="1">
    <citation type="journal article" date="2017" name="Nat. Ecol. Evol.">
        <title>Genome expansion and lineage-specific genetic innovations in the forest pathogenic fungi Armillaria.</title>
        <authorList>
            <person name="Sipos G."/>
            <person name="Prasanna A.N."/>
            <person name="Walter M.C."/>
            <person name="O'Connor E."/>
            <person name="Balint B."/>
            <person name="Krizsan K."/>
            <person name="Kiss B."/>
            <person name="Hess J."/>
            <person name="Varga T."/>
            <person name="Slot J."/>
            <person name="Riley R."/>
            <person name="Boka B."/>
            <person name="Rigling D."/>
            <person name="Barry K."/>
            <person name="Lee J."/>
            <person name="Mihaltcheva S."/>
            <person name="LaButti K."/>
            <person name="Lipzen A."/>
            <person name="Waldron R."/>
            <person name="Moloney N.M."/>
            <person name="Sperisen C."/>
            <person name="Kredics L."/>
            <person name="Vagvoelgyi C."/>
            <person name="Patrignani A."/>
            <person name="Fitzpatrick D."/>
            <person name="Nagy I."/>
            <person name="Doyle S."/>
            <person name="Anderson J.B."/>
            <person name="Grigoriev I.V."/>
            <person name="Gueldener U."/>
            <person name="Muensterkoetter M."/>
            <person name="Nagy L.G."/>
        </authorList>
    </citation>
    <scope>NUCLEOTIDE SEQUENCE [LARGE SCALE GENOMIC DNA]</scope>
    <source>
        <strain evidence="2">Ar21-2</strain>
    </source>
</reference>